<organism evidence="1 2">
    <name type="scientific">Croceitalea dokdonensis DOKDO 023</name>
    <dbReference type="NCBI Taxonomy" id="1300341"/>
    <lineage>
        <taxon>Bacteria</taxon>
        <taxon>Pseudomonadati</taxon>
        <taxon>Bacteroidota</taxon>
        <taxon>Flavobacteriia</taxon>
        <taxon>Flavobacteriales</taxon>
        <taxon>Flavobacteriaceae</taxon>
        <taxon>Croceitalea</taxon>
    </lineage>
</organism>
<dbReference type="EMBL" id="LDJX01000004">
    <property type="protein sequence ID" value="KPM31855.1"/>
    <property type="molecule type" value="Genomic_DNA"/>
</dbReference>
<evidence type="ECO:0000313" key="1">
    <source>
        <dbReference type="EMBL" id="KPM31855.1"/>
    </source>
</evidence>
<dbReference type="Proteomes" id="UP000050280">
    <property type="component" value="Unassembled WGS sequence"/>
</dbReference>
<keyword evidence="2" id="KW-1185">Reference proteome</keyword>
<gene>
    <name evidence="1" type="ORF">I595_2356</name>
</gene>
<comment type="caution">
    <text evidence="1">The sequence shown here is derived from an EMBL/GenBank/DDBJ whole genome shotgun (WGS) entry which is preliminary data.</text>
</comment>
<sequence length="40" mass="4442">MQGSYQIPCNKHNPTDVSQSLAGLRKKSYKFGVALYALLN</sequence>
<proteinExistence type="predicted"/>
<dbReference type="STRING" id="1300341.I595_2356"/>
<protein>
    <submittedName>
        <fullName evidence="1">Uncharacterized protein</fullName>
    </submittedName>
</protein>
<dbReference type="AlphaFoldDB" id="A0A0P7AVA6"/>
<reference evidence="1 2" key="1">
    <citation type="submission" date="2015-09" db="EMBL/GenBank/DDBJ databases">
        <title>Genome sequence of the marine flavobacterium Croceitalea dokdonensis DOKDO 023 that contains proton- and sodium-pumping rhodopsins.</title>
        <authorList>
            <person name="Kwon S.-K."/>
            <person name="Lee H.K."/>
            <person name="Kwak M.-J."/>
            <person name="Kim J.F."/>
        </authorList>
    </citation>
    <scope>NUCLEOTIDE SEQUENCE [LARGE SCALE GENOMIC DNA]</scope>
    <source>
        <strain evidence="1 2">DOKDO 023</strain>
    </source>
</reference>
<accession>A0A0P7AVA6</accession>
<name>A0A0P7AVA6_9FLAO</name>
<evidence type="ECO:0000313" key="2">
    <source>
        <dbReference type="Proteomes" id="UP000050280"/>
    </source>
</evidence>